<evidence type="ECO:0000313" key="9">
    <source>
        <dbReference type="EMBL" id="MET3748788.1"/>
    </source>
</evidence>
<evidence type="ECO:0000256" key="5">
    <source>
        <dbReference type="ARBA" id="ARBA00022989"/>
    </source>
</evidence>
<evidence type="ECO:0000256" key="1">
    <source>
        <dbReference type="ARBA" id="ARBA00004651"/>
    </source>
</evidence>
<dbReference type="RefSeq" id="WP_147598249.1">
    <property type="nucleotide sequence ID" value="NZ_BAABXP010000002.1"/>
</dbReference>
<dbReference type="InterPro" id="IPR050445">
    <property type="entry name" value="Bact_polysacc_biosynth/exp"/>
</dbReference>
<feature type="domain" description="Polysaccharide chain length determinant N-terminal" evidence="8">
    <location>
        <begin position="15"/>
        <end position="102"/>
    </location>
</feature>
<keyword evidence="5 7" id="KW-1133">Transmembrane helix</keyword>
<sequence>METNEKRNVPDDDVIDLREIFFAIKRKIFLIIAVGLLGGCLYGAYTAFLIDPVYTSTASILVLSKETTLTSIADLQLGSQLAADYQVLIKSTSVMEDVIDALDLEMTPEALRASITINNPVDTRILEVSVVNTDGELAKKITDKVVEVSSEYIGDKMEVVPPKIIEKGKIPTVQTSPSMTKNILIGFLAGIVLCGGIICVLTVMDDTIKSEDDVEKYLGVPVLASVPDRKDYINKNRRKK</sequence>
<dbReference type="PANTHER" id="PTHR32309">
    <property type="entry name" value="TYROSINE-PROTEIN KINASE"/>
    <property type="match status" value="1"/>
</dbReference>
<evidence type="ECO:0000259" key="8">
    <source>
        <dbReference type="Pfam" id="PF02706"/>
    </source>
</evidence>
<comment type="similarity">
    <text evidence="2">Belongs to the CpsC/CapA family.</text>
</comment>
<keyword evidence="4 7" id="KW-0812">Transmembrane</keyword>
<name>A0ABV2LX58_9FIRM</name>
<evidence type="ECO:0000256" key="2">
    <source>
        <dbReference type="ARBA" id="ARBA00006683"/>
    </source>
</evidence>
<dbReference type="EMBL" id="JBEPMJ010000001">
    <property type="protein sequence ID" value="MET3748788.1"/>
    <property type="molecule type" value="Genomic_DNA"/>
</dbReference>
<organism evidence="9 10">
    <name type="scientific">Blautia caecimuris</name>
    <dbReference type="NCBI Taxonomy" id="1796615"/>
    <lineage>
        <taxon>Bacteria</taxon>
        <taxon>Bacillati</taxon>
        <taxon>Bacillota</taxon>
        <taxon>Clostridia</taxon>
        <taxon>Lachnospirales</taxon>
        <taxon>Lachnospiraceae</taxon>
        <taxon>Blautia</taxon>
    </lineage>
</organism>
<dbReference type="Proteomes" id="UP001549106">
    <property type="component" value="Unassembled WGS sequence"/>
</dbReference>
<protein>
    <submittedName>
        <fullName evidence="9">Capsular polysaccharide biosynthesis protein</fullName>
    </submittedName>
</protein>
<evidence type="ECO:0000313" key="10">
    <source>
        <dbReference type="Proteomes" id="UP001549106"/>
    </source>
</evidence>
<evidence type="ECO:0000256" key="7">
    <source>
        <dbReference type="SAM" id="Phobius"/>
    </source>
</evidence>
<proteinExistence type="inferred from homology"/>
<keyword evidence="6 7" id="KW-0472">Membrane</keyword>
<gene>
    <name evidence="9" type="ORF">ABID24_000004</name>
</gene>
<evidence type="ECO:0000256" key="6">
    <source>
        <dbReference type="ARBA" id="ARBA00023136"/>
    </source>
</evidence>
<dbReference type="PANTHER" id="PTHR32309:SF13">
    <property type="entry name" value="FERRIC ENTEROBACTIN TRANSPORT PROTEIN FEPE"/>
    <property type="match status" value="1"/>
</dbReference>
<comment type="subcellular location">
    <subcellularLocation>
        <location evidence="1">Cell membrane</location>
        <topology evidence="1">Multi-pass membrane protein</topology>
    </subcellularLocation>
</comment>
<reference evidence="9 10" key="1">
    <citation type="submission" date="2024-06" db="EMBL/GenBank/DDBJ databases">
        <title>Genomic Encyclopedia of Type Strains, Phase IV (KMG-IV): sequencing the most valuable type-strain genomes for metagenomic binning, comparative biology and taxonomic classification.</title>
        <authorList>
            <person name="Goeker M."/>
        </authorList>
    </citation>
    <scope>NUCLEOTIDE SEQUENCE [LARGE SCALE GENOMIC DNA]</scope>
    <source>
        <strain evidence="9 10">DSM 29492</strain>
    </source>
</reference>
<keyword evidence="3" id="KW-1003">Cell membrane</keyword>
<comment type="caution">
    <text evidence="9">The sequence shown here is derived from an EMBL/GenBank/DDBJ whole genome shotgun (WGS) entry which is preliminary data.</text>
</comment>
<accession>A0ABV2LX58</accession>
<evidence type="ECO:0000256" key="4">
    <source>
        <dbReference type="ARBA" id="ARBA00022692"/>
    </source>
</evidence>
<dbReference type="InterPro" id="IPR003856">
    <property type="entry name" value="LPS_length_determ_N"/>
</dbReference>
<dbReference type="Pfam" id="PF02706">
    <property type="entry name" value="Wzz"/>
    <property type="match status" value="1"/>
</dbReference>
<evidence type="ECO:0000256" key="3">
    <source>
        <dbReference type="ARBA" id="ARBA00022475"/>
    </source>
</evidence>
<feature type="transmembrane region" description="Helical" evidence="7">
    <location>
        <begin position="28"/>
        <end position="50"/>
    </location>
</feature>
<keyword evidence="10" id="KW-1185">Reference proteome</keyword>
<feature type="transmembrane region" description="Helical" evidence="7">
    <location>
        <begin position="183"/>
        <end position="203"/>
    </location>
</feature>